<accession>A0A8H4BRX3</accession>
<sequence length="297" mass="33185">MGHEDASWPRVLQHRLLLRCCLRNLQVQSHRQECVCLQRCMSAYAFCINSILIITSVSLLAFSLALLGFLGLLGNLLDNMAFGSGTMDYLHFEPVLVTIQRGEGLLVTVVSREEVQSHCHKRASFYLAVADASSAFRLIEAVRLALMEHADDSWIAGAIAFHLLEFHELQIGQLKISDRFSTKKQVMRQKKCKRVSERILVALLVPVDQFAADVAYLLDSCVFTCNRFDRSINIVVAILFRFTLANDLENVGDQLGARRRLIVSAYMMLISPQVGYCTDINVAGAVGELLSAFVVDD</sequence>
<feature type="transmembrane region" description="Helical" evidence="1">
    <location>
        <begin position="51"/>
        <end position="77"/>
    </location>
</feature>
<dbReference type="AlphaFoldDB" id="A0A8H4BRX3"/>
<dbReference type="EMBL" id="JAAECE010000001">
    <property type="protein sequence ID" value="KAF1807492.1"/>
    <property type="molecule type" value="Genomic_DNA"/>
</dbReference>
<evidence type="ECO:0000313" key="3">
    <source>
        <dbReference type="Proteomes" id="UP000469890"/>
    </source>
</evidence>
<keyword evidence="1" id="KW-0472">Membrane</keyword>
<name>A0A8H4BRX3_MUCCL</name>
<evidence type="ECO:0000256" key="1">
    <source>
        <dbReference type="SAM" id="Phobius"/>
    </source>
</evidence>
<evidence type="ECO:0000313" key="2">
    <source>
        <dbReference type="EMBL" id="KAF1807492.1"/>
    </source>
</evidence>
<organism evidence="2 3">
    <name type="scientific">Mucor circinelloides f. lusitanicus</name>
    <name type="common">Mucor racemosus var. lusitanicus</name>
    <dbReference type="NCBI Taxonomy" id="29924"/>
    <lineage>
        <taxon>Eukaryota</taxon>
        <taxon>Fungi</taxon>
        <taxon>Fungi incertae sedis</taxon>
        <taxon>Mucoromycota</taxon>
        <taxon>Mucoromycotina</taxon>
        <taxon>Mucoromycetes</taxon>
        <taxon>Mucorales</taxon>
        <taxon>Mucorineae</taxon>
        <taxon>Mucoraceae</taxon>
        <taxon>Mucor</taxon>
    </lineage>
</organism>
<comment type="caution">
    <text evidence="2">The sequence shown here is derived from an EMBL/GenBank/DDBJ whole genome shotgun (WGS) entry which is preliminary data.</text>
</comment>
<keyword evidence="1" id="KW-1133">Transmembrane helix</keyword>
<reference evidence="2 3" key="1">
    <citation type="submission" date="2019-09" db="EMBL/GenBank/DDBJ databases">
        <authorList>
            <consortium name="DOE Joint Genome Institute"/>
            <person name="Mondo S.J."/>
            <person name="Navarro-Mendoza M.I."/>
            <person name="Perez-Arques C."/>
            <person name="Panchal S."/>
            <person name="Nicolas F.E."/>
            <person name="Ganguly P."/>
            <person name="Pangilinan J."/>
            <person name="Grigoriev I."/>
            <person name="Heitman J."/>
            <person name="Sanya K."/>
            <person name="Garre V."/>
        </authorList>
    </citation>
    <scope>NUCLEOTIDE SEQUENCE [LARGE SCALE GENOMIC DNA]</scope>
    <source>
        <strain evidence="2 3">MU402</strain>
    </source>
</reference>
<gene>
    <name evidence="2" type="ORF">FB192DRAFT_1023308</name>
</gene>
<protein>
    <submittedName>
        <fullName evidence="2">Uncharacterized protein</fullName>
    </submittedName>
</protein>
<proteinExistence type="predicted"/>
<dbReference type="Proteomes" id="UP000469890">
    <property type="component" value="Unassembled WGS sequence"/>
</dbReference>
<keyword evidence="1" id="KW-0812">Transmembrane</keyword>